<dbReference type="EMBL" id="HBUE01267211">
    <property type="protein sequence ID" value="CAG6562120.1"/>
    <property type="molecule type" value="Transcribed_RNA"/>
</dbReference>
<evidence type="ECO:0000256" key="2">
    <source>
        <dbReference type="SAM" id="SignalP"/>
    </source>
</evidence>
<organism evidence="3">
    <name type="scientific">Culex pipiens</name>
    <name type="common">House mosquito</name>
    <dbReference type="NCBI Taxonomy" id="7175"/>
    <lineage>
        <taxon>Eukaryota</taxon>
        <taxon>Metazoa</taxon>
        <taxon>Ecdysozoa</taxon>
        <taxon>Arthropoda</taxon>
        <taxon>Hexapoda</taxon>
        <taxon>Insecta</taxon>
        <taxon>Pterygota</taxon>
        <taxon>Neoptera</taxon>
        <taxon>Endopterygota</taxon>
        <taxon>Diptera</taxon>
        <taxon>Nematocera</taxon>
        <taxon>Culicoidea</taxon>
        <taxon>Culicidae</taxon>
        <taxon>Culicinae</taxon>
        <taxon>Culicini</taxon>
        <taxon>Culex</taxon>
        <taxon>Culex</taxon>
    </lineage>
</organism>
<feature type="chain" id="PRO_5036260378" evidence="2">
    <location>
        <begin position="25"/>
        <end position="165"/>
    </location>
</feature>
<proteinExistence type="predicted"/>
<dbReference type="EMBL" id="HBUE01045572">
    <property type="protein sequence ID" value="CAG6462510.1"/>
    <property type="molecule type" value="Transcribed_RNA"/>
</dbReference>
<name>A0A8D8ASQ8_CULPI</name>
<sequence>MFRLFSLFVLTAALFSVRFPSTNTTASESVTLCRCPTTRTSWVSWAYLSTYPSSMLMQVRFTPTGCWFAFAYTWPSLSSTSAPGMTCSSRNSRARGSSSESSATRSMRFGMINVNGISLTTSYPFAPVKCSSHSARNCSAAGRCTSGSASSRSRAPKSGRMALPT</sequence>
<dbReference type="EMBL" id="HBUE01162021">
    <property type="protein sequence ID" value="CAG6510719.1"/>
    <property type="molecule type" value="Transcribed_RNA"/>
</dbReference>
<feature type="compositionally biased region" description="Low complexity" evidence="1">
    <location>
        <begin position="88"/>
        <end position="103"/>
    </location>
</feature>
<dbReference type="EMBL" id="HBUE01267210">
    <property type="protein sequence ID" value="CAG6562118.1"/>
    <property type="molecule type" value="Transcribed_RNA"/>
</dbReference>
<dbReference type="EMBL" id="HBUE01267213">
    <property type="protein sequence ID" value="CAG6562123.1"/>
    <property type="molecule type" value="Transcribed_RNA"/>
</dbReference>
<keyword evidence="2" id="KW-0732">Signal</keyword>
<dbReference type="EMBL" id="HBUE01045577">
    <property type="protein sequence ID" value="CAG6462516.1"/>
    <property type="molecule type" value="Transcribed_RNA"/>
</dbReference>
<dbReference type="EMBL" id="HBUE01162018">
    <property type="protein sequence ID" value="CAG6510714.1"/>
    <property type="molecule type" value="Transcribed_RNA"/>
</dbReference>
<dbReference type="AlphaFoldDB" id="A0A8D8ASQ8"/>
<dbReference type="EMBL" id="HBUE01045570">
    <property type="protein sequence ID" value="CAG6462506.1"/>
    <property type="molecule type" value="Transcribed_RNA"/>
</dbReference>
<feature type="region of interest" description="Disordered" evidence="1">
    <location>
        <begin position="79"/>
        <end position="103"/>
    </location>
</feature>
<dbReference type="EMBL" id="HBUE01045576">
    <property type="protein sequence ID" value="CAG6462514.1"/>
    <property type="molecule type" value="Transcribed_RNA"/>
</dbReference>
<evidence type="ECO:0000313" key="3">
    <source>
        <dbReference type="EMBL" id="CAG6462512.1"/>
    </source>
</evidence>
<dbReference type="EMBL" id="HBUE01045574">
    <property type="protein sequence ID" value="CAG6462512.1"/>
    <property type="molecule type" value="Transcribed_RNA"/>
</dbReference>
<evidence type="ECO:0000256" key="1">
    <source>
        <dbReference type="SAM" id="MobiDB-lite"/>
    </source>
</evidence>
<feature type="region of interest" description="Disordered" evidence="1">
    <location>
        <begin position="137"/>
        <end position="165"/>
    </location>
</feature>
<accession>A0A8D8ASQ8</accession>
<protein>
    <submittedName>
        <fullName evidence="3">(northern house mosquito) hypothetical protein</fullName>
    </submittedName>
</protein>
<dbReference type="EMBL" id="HBUE01162019">
    <property type="protein sequence ID" value="CAG6510716.1"/>
    <property type="molecule type" value="Transcribed_RNA"/>
</dbReference>
<dbReference type="EMBL" id="HBUE01045571">
    <property type="protein sequence ID" value="CAG6462508.1"/>
    <property type="molecule type" value="Transcribed_RNA"/>
</dbReference>
<reference evidence="3" key="1">
    <citation type="submission" date="2021-05" db="EMBL/GenBank/DDBJ databases">
        <authorList>
            <person name="Alioto T."/>
            <person name="Alioto T."/>
            <person name="Gomez Garrido J."/>
        </authorList>
    </citation>
    <scope>NUCLEOTIDE SEQUENCE</scope>
</reference>
<feature type="signal peptide" evidence="2">
    <location>
        <begin position="1"/>
        <end position="24"/>
    </location>
</feature>